<proteinExistence type="predicted"/>
<sequence length="65" mass="7134">MPRVPPSVPLESSSTRQLIPPKHAIKARLAYLCAEVCVLRKLLKLAERLPDHEPPPVAPVWSGSS</sequence>
<evidence type="ECO:0000313" key="2">
    <source>
        <dbReference type="Proteomes" id="UP000324974"/>
    </source>
</evidence>
<evidence type="ECO:0000313" key="1">
    <source>
        <dbReference type="EMBL" id="QEL18619.1"/>
    </source>
</evidence>
<gene>
    <name evidence="1" type="ORF">PX52LOC_05652</name>
</gene>
<keyword evidence="2" id="KW-1185">Reference proteome</keyword>
<accession>A0A5C1AGR6</accession>
<dbReference type="RefSeq" id="WP_149113101.1">
    <property type="nucleotide sequence ID" value="NZ_CP042425.1"/>
</dbReference>
<organism evidence="1 2">
    <name type="scientific">Limnoglobus roseus</name>
    <dbReference type="NCBI Taxonomy" id="2598579"/>
    <lineage>
        <taxon>Bacteria</taxon>
        <taxon>Pseudomonadati</taxon>
        <taxon>Planctomycetota</taxon>
        <taxon>Planctomycetia</taxon>
        <taxon>Gemmatales</taxon>
        <taxon>Gemmataceae</taxon>
        <taxon>Limnoglobus</taxon>
    </lineage>
</organism>
<dbReference type="EMBL" id="CP042425">
    <property type="protein sequence ID" value="QEL18619.1"/>
    <property type="molecule type" value="Genomic_DNA"/>
</dbReference>
<dbReference type="Proteomes" id="UP000324974">
    <property type="component" value="Chromosome"/>
</dbReference>
<dbReference type="KEGG" id="lrs:PX52LOC_05652"/>
<reference evidence="2" key="1">
    <citation type="submission" date="2019-08" db="EMBL/GenBank/DDBJ databases">
        <title>Limnoglobus roseus gen. nov., sp. nov., a novel freshwater planctomycete with a giant genome from the family Gemmataceae.</title>
        <authorList>
            <person name="Kulichevskaya I.S."/>
            <person name="Naumoff D.G."/>
            <person name="Miroshnikov K."/>
            <person name="Ivanova A."/>
            <person name="Philippov D.A."/>
            <person name="Hakobyan A."/>
            <person name="Rijpstra I.C."/>
            <person name="Sinninghe Damste J.S."/>
            <person name="Liesack W."/>
            <person name="Dedysh S.N."/>
        </authorList>
    </citation>
    <scope>NUCLEOTIDE SEQUENCE [LARGE SCALE GENOMIC DNA]</scope>
    <source>
        <strain evidence="2">PX52</strain>
    </source>
</reference>
<name>A0A5C1AGR6_9BACT</name>
<dbReference type="AlphaFoldDB" id="A0A5C1AGR6"/>
<protein>
    <submittedName>
        <fullName evidence="1">Uncharacterized protein</fullName>
    </submittedName>
</protein>